<sequence length="124" mass="13963">MNKSLDVMNDKKSKWRFIWVIPILLLIITAVPKVIGMSFMVNNMEAAGMAHMTFLVGIIELLCVLVFLIPKTRNIGFLLVVAYTGGIIAAEWVAHKPVIPGIVVMVLLWIGMRFENPTFFKMNT</sequence>
<organism evidence="2 3">
    <name type="scientific">Aquimarina celericrescens</name>
    <dbReference type="NCBI Taxonomy" id="1964542"/>
    <lineage>
        <taxon>Bacteria</taxon>
        <taxon>Pseudomonadati</taxon>
        <taxon>Bacteroidota</taxon>
        <taxon>Flavobacteriia</taxon>
        <taxon>Flavobacteriales</taxon>
        <taxon>Flavobacteriaceae</taxon>
        <taxon>Aquimarina</taxon>
    </lineage>
</organism>
<keyword evidence="3" id="KW-1185">Reference proteome</keyword>
<comment type="caution">
    <text evidence="2">The sequence shown here is derived from an EMBL/GenBank/DDBJ whole genome shotgun (WGS) entry which is preliminary data.</text>
</comment>
<feature type="transmembrane region" description="Helical" evidence="1">
    <location>
        <begin position="98"/>
        <end position="114"/>
    </location>
</feature>
<evidence type="ECO:0000313" key="2">
    <source>
        <dbReference type="EMBL" id="MFD2185981.1"/>
    </source>
</evidence>
<accession>A0ABW5AV65</accession>
<gene>
    <name evidence="2" type="ORF">ACFSJT_04195</name>
</gene>
<protein>
    <recommendedName>
        <fullName evidence="4">DoxX family protein</fullName>
    </recommendedName>
</protein>
<name>A0ABW5AV65_9FLAO</name>
<feature type="transmembrane region" description="Helical" evidence="1">
    <location>
        <begin position="17"/>
        <end position="40"/>
    </location>
</feature>
<proteinExistence type="predicted"/>
<dbReference type="Proteomes" id="UP001597344">
    <property type="component" value="Unassembled WGS sequence"/>
</dbReference>
<keyword evidence="1" id="KW-1133">Transmembrane helix</keyword>
<feature type="transmembrane region" description="Helical" evidence="1">
    <location>
        <begin position="75"/>
        <end position="92"/>
    </location>
</feature>
<keyword evidence="1" id="KW-0812">Transmembrane</keyword>
<dbReference type="EMBL" id="JBHUHY010000003">
    <property type="protein sequence ID" value="MFD2185981.1"/>
    <property type="molecule type" value="Genomic_DNA"/>
</dbReference>
<evidence type="ECO:0008006" key="4">
    <source>
        <dbReference type="Google" id="ProtNLM"/>
    </source>
</evidence>
<keyword evidence="1" id="KW-0472">Membrane</keyword>
<evidence type="ECO:0000313" key="3">
    <source>
        <dbReference type="Proteomes" id="UP001597344"/>
    </source>
</evidence>
<dbReference type="RefSeq" id="WP_378318967.1">
    <property type="nucleotide sequence ID" value="NZ_JBHUHY010000003.1"/>
</dbReference>
<evidence type="ECO:0000256" key="1">
    <source>
        <dbReference type="SAM" id="Phobius"/>
    </source>
</evidence>
<reference evidence="3" key="1">
    <citation type="journal article" date="2019" name="Int. J. Syst. Evol. Microbiol.">
        <title>The Global Catalogue of Microorganisms (GCM) 10K type strain sequencing project: providing services to taxonomists for standard genome sequencing and annotation.</title>
        <authorList>
            <consortium name="The Broad Institute Genomics Platform"/>
            <consortium name="The Broad Institute Genome Sequencing Center for Infectious Disease"/>
            <person name="Wu L."/>
            <person name="Ma J."/>
        </authorList>
    </citation>
    <scope>NUCLEOTIDE SEQUENCE [LARGE SCALE GENOMIC DNA]</scope>
    <source>
        <strain evidence="3">DT92</strain>
    </source>
</reference>
<feature type="transmembrane region" description="Helical" evidence="1">
    <location>
        <begin position="46"/>
        <end position="68"/>
    </location>
</feature>